<feature type="binding site" evidence="10">
    <location>
        <position position="80"/>
    </location>
    <ligand>
        <name>Mg(2+)</name>
        <dbReference type="ChEBI" id="CHEBI:18420"/>
    </ligand>
</feature>
<feature type="binding site" evidence="10">
    <location>
        <position position="191"/>
    </location>
    <ligand>
        <name>substrate</name>
    </ligand>
</feature>
<dbReference type="GO" id="GO:0036222">
    <property type="term" value="F:XTP diphosphatase activity"/>
    <property type="evidence" value="ECO:0007669"/>
    <property type="project" value="UniProtKB-UniRule"/>
</dbReference>
<protein>
    <recommendedName>
        <fullName evidence="10">dITP/XTP pyrophosphatase</fullName>
        <ecNumber evidence="10">3.6.1.66</ecNumber>
    </recommendedName>
    <alternativeName>
        <fullName evidence="10">Non-canonical purine NTP pyrophosphatase</fullName>
    </alternativeName>
    <alternativeName>
        <fullName evidence="10">Non-standard purine NTP pyrophosphatase</fullName>
    </alternativeName>
    <alternativeName>
        <fullName evidence="10">Nucleoside-triphosphate diphosphatase</fullName>
    </alternativeName>
    <alternativeName>
        <fullName evidence="10">Nucleoside-triphosphate pyrophosphatase</fullName>
        <shortName evidence="10">NTPase</shortName>
    </alternativeName>
</protein>
<comment type="caution">
    <text evidence="12">The sequence shown here is derived from an EMBL/GenBank/DDBJ whole genome shotgun (WGS) entry which is preliminary data.</text>
</comment>
<keyword evidence="6 10" id="KW-0460">Magnesium</keyword>
<evidence type="ECO:0000256" key="9">
    <source>
        <dbReference type="ARBA" id="ARBA00052017"/>
    </source>
</evidence>
<evidence type="ECO:0000256" key="5">
    <source>
        <dbReference type="ARBA" id="ARBA00022801"/>
    </source>
</evidence>
<dbReference type="HAMAP" id="MF_01405">
    <property type="entry name" value="Non_canon_purine_NTPase"/>
    <property type="match status" value="1"/>
</dbReference>
<evidence type="ECO:0000256" key="1">
    <source>
        <dbReference type="ARBA" id="ARBA00008023"/>
    </source>
</evidence>
<dbReference type="GO" id="GO:0000166">
    <property type="term" value="F:nucleotide binding"/>
    <property type="evidence" value="ECO:0007669"/>
    <property type="project" value="UniProtKB-KW"/>
</dbReference>
<dbReference type="EMBL" id="JAQQAL010000018">
    <property type="protein sequence ID" value="MDC7226863.1"/>
    <property type="molecule type" value="Genomic_DNA"/>
</dbReference>
<comment type="catalytic activity">
    <reaction evidence="8 10">
        <text>dITP + H2O = dIMP + diphosphate + H(+)</text>
        <dbReference type="Rhea" id="RHEA:28342"/>
        <dbReference type="ChEBI" id="CHEBI:15377"/>
        <dbReference type="ChEBI" id="CHEBI:15378"/>
        <dbReference type="ChEBI" id="CHEBI:33019"/>
        <dbReference type="ChEBI" id="CHEBI:61194"/>
        <dbReference type="ChEBI" id="CHEBI:61382"/>
        <dbReference type="EC" id="3.6.1.66"/>
    </reaction>
</comment>
<keyword evidence="3 10" id="KW-0479">Metal-binding</keyword>
<evidence type="ECO:0000256" key="2">
    <source>
        <dbReference type="ARBA" id="ARBA00011738"/>
    </source>
</evidence>
<dbReference type="GO" id="GO:0035870">
    <property type="term" value="F:dITP diphosphatase activity"/>
    <property type="evidence" value="ECO:0007669"/>
    <property type="project" value="UniProtKB-UniRule"/>
</dbReference>
<evidence type="ECO:0000313" key="12">
    <source>
        <dbReference type="EMBL" id="MDC7226863.1"/>
    </source>
</evidence>
<comment type="function">
    <text evidence="10">Pyrophosphatase that catalyzes the hydrolysis of nucleoside triphosphates to their monophosphate derivatives, with a high preference for the non-canonical purine nucleotides XTP (xanthosine triphosphate), dITP (deoxyinosine triphosphate) and ITP. Seems to function as a house-cleaning enzyme that removes non-canonical purine nucleotides from the nucleotide pool, thus preventing their incorporation into DNA/RNA and avoiding chromosomal lesions.</text>
</comment>
<comment type="subunit">
    <text evidence="2 10">Homodimer.</text>
</comment>
<evidence type="ECO:0000256" key="3">
    <source>
        <dbReference type="ARBA" id="ARBA00022723"/>
    </source>
</evidence>
<dbReference type="CDD" id="cd00515">
    <property type="entry name" value="HAM1"/>
    <property type="match status" value="1"/>
</dbReference>
<sequence length="214" mass="23401">MTAFTEIIDPMSKPTFLLATNNQHKKHELQQIMSGINLVTPDELGIEFDCDETGKTFLENSVLKAQTLFSLAGKPVIADDSGLCVEGLEGAPGIFSARFGSPEHGPDLESPERNTFLLKSMSGVRGPEERTATFVCCMSAILDQYRIYTVQETMKGYIADEPYGKGGFGYDPVFFLPGEGKTVAELSDAEKNLISHRGRAAMRLNNLLKGAEIE</sequence>
<keyword evidence="5 10" id="KW-0378">Hydrolase</keyword>
<dbReference type="InterPro" id="IPR020922">
    <property type="entry name" value="dITP/XTP_pyrophosphatase"/>
</dbReference>
<evidence type="ECO:0000256" key="7">
    <source>
        <dbReference type="ARBA" id="ARBA00023080"/>
    </source>
</evidence>
<evidence type="ECO:0000256" key="10">
    <source>
        <dbReference type="HAMAP-Rule" id="MF_01405"/>
    </source>
</evidence>
<feature type="active site" description="Proton acceptor" evidence="10">
    <location>
        <position position="80"/>
    </location>
</feature>
<name>A0AAJ1MIZ6_9SPIO</name>
<dbReference type="AlphaFoldDB" id="A0AAJ1MIZ6"/>
<evidence type="ECO:0000256" key="8">
    <source>
        <dbReference type="ARBA" id="ARBA00051875"/>
    </source>
</evidence>
<evidence type="ECO:0000313" key="13">
    <source>
        <dbReference type="Proteomes" id="UP001221217"/>
    </source>
</evidence>
<dbReference type="GO" id="GO:0005829">
    <property type="term" value="C:cytosol"/>
    <property type="evidence" value="ECO:0007669"/>
    <property type="project" value="TreeGrafter"/>
</dbReference>
<proteinExistence type="inferred from homology"/>
<comment type="similarity">
    <text evidence="1 10 11">Belongs to the HAM1 NTPase family.</text>
</comment>
<dbReference type="Gene3D" id="3.90.950.10">
    <property type="match status" value="1"/>
</dbReference>
<evidence type="ECO:0000256" key="6">
    <source>
        <dbReference type="ARBA" id="ARBA00022842"/>
    </source>
</evidence>
<organism evidence="12 13">
    <name type="scientific">Candidatus Thalassospirochaeta sargassi</name>
    <dbReference type="NCBI Taxonomy" id="3119039"/>
    <lineage>
        <taxon>Bacteria</taxon>
        <taxon>Pseudomonadati</taxon>
        <taxon>Spirochaetota</taxon>
        <taxon>Spirochaetia</taxon>
        <taxon>Spirochaetales</taxon>
        <taxon>Spirochaetaceae</taxon>
        <taxon>Candidatus Thalassospirochaeta</taxon>
    </lineage>
</organism>
<dbReference type="PANTHER" id="PTHR11067">
    <property type="entry name" value="INOSINE TRIPHOSPHATE PYROPHOSPHATASE/HAM1 PROTEIN"/>
    <property type="match status" value="1"/>
</dbReference>
<dbReference type="GO" id="GO:0046872">
    <property type="term" value="F:metal ion binding"/>
    <property type="evidence" value="ECO:0007669"/>
    <property type="project" value="UniProtKB-KW"/>
</dbReference>
<dbReference type="GO" id="GO:0009146">
    <property type="term" value="P:purine nucleoside triphosphate catabolic process"/>
    <property type="evidence" value="ECO:0007669"/>
    <property type="project" value="UniProtKB-UniRule"/>
</dbReference>
<dbReference type="Pfam" id="PF01725">
    <property type="entry name" value="Ham1p_like"/>
    <property type="match status" value="1"/>
</dbReference>
<feature type="binding site" evidence="10">
    <location>
        <position position="81"/>
    </location>
    <ligand>
        <name>substrate</name>
    </ligand>
</feature>
<dbReference type="GO" id="GO:0017111">
    <property type="term" value="F:ribonucleoside triphosphate phosphatase activity"/>
    <property type="evidence" value="ECO:0007669"/>
    <property type="project" value="InterPro"/>
</dbReference>
<reference evidence="12 13" key="1">
    <citation type="submission" date="2022-12" db="EMBL/GenBank/DDBJ databases">
        <title>Metagenome assembled genome from gulf of manar.</title>
        <authorList>
            <person name="Kohli P."/>
            <person name="Pk S."/>
            <person name="Venkata Ramana C."/>
            <person name="Sasikala C."/>
        </authorList>
    </citation>
    <scope>NUCLEOTIDE SEQUENCE [LARGE SCALE GENOMIC DNA]</scope>
    <source>
        <strain evidence="12">JB008</strain>
    </source>
</reference>
<feature type="binding site" evidence="10">
    <location>
        <position position="51"/>
    </location>
    <ligand>
        <name>Mg(2+)</name>
        <dbReference type="ChEBI" id="CHEBI:18420"/>
    </ligand>
</feature>
<evidence type="ECO:0000256" key="4">
    <source>
        <dbReference type="ARBA" id="ARBA00022741"/>
    </source>
</evidence>
<keyword evidence="4 10" id="KW-0547">Nucleotide-binding</keyword>
<gene>
    <name evidence="12" type="primary">rdgB</name>
    <name evidence="12" type="ORF">PQJ61_08855</name>
</gene>
<dbReference type="EC" id="3.6.1.66" evidence="10"/>
<dbReference type="FunFam" id="3.90.950.10:FF:000001">
    <property type="entry name" value="dITP/XTP pyrophosphatase"/>
    <property type="match status" value="1"/>
</dbReference>
<feature type="binding site" evidence="10">
    <location>
        <begin position="168"/>
        <end position="171"/>
    </location>
    <ligand>
        <name>substrate</name>
    </ligand>
</feature>
<dbReference type="SUPFAM" id="SSF52972">
    <property type="entry name" value="ITPase-like"/>
    <property type="match status" value="1"/>
</dbReference>
<dbReference type="InterPro" id="IPR002637">
    <property type="entry name" value="RdgB/HAM1"/>
</dbReference>
<keyword evidence="7 10" id="KW-0546">Nucleotide metabolism</keyword>
<comment type="catalytic activity">
    <reaction evidence="9 10">
        <text>XTP + H2O = XMP + diphosphate + H(+)</text>
        <dbReference type="Rhea" id="RHEA:28610"/>
        <dbReference type="ChEBI" id="CHEBI:15377"/>
        <dbReference type="ChEBI" id="CHEBI:15378"/>
        <dbReference type="ChEBI" id="CHEBI:33019"/>
        <dbReference type="ChEBI" id="CHEBI:57464"/>
        <dbReference type="ChEBI" id="CHEBI:61314"/>
        <dbReference type="EC" id="3.6.1.66"/>
    </reaction>
</comment>
<dbReference type="PANTHER" id="PTHR11067:SF9">
    <property type="entry name" value="INOSINE TRIPHOSPHATE PYROPHOSPHATASE"/>
    <property type="match status" value="1"/>
</dbReference>
<dbReference type="Proteomes" id="UP001221217">
    <property type="component" value="Unassembled WGS sequence"/>
</dbReference>
<evidence type="ECO:0000256" key="11">
    <source>
        <dbReference type="RuleBase" id="RU003781"/>
    </source>
</evidence>
<dbReference type="GO" id="GO:0009117">
    <property type="term" value="P:nucleotide metabolic process"/>
    <property type="evidence" value="ECO:0007669"/>
    <property type="project" value="UniProtKB-KW"/>
</dbReference>
<dbReference type="NCBIfam" id="TIGR00042">
    <property type="entry name" value="RdgB/HAM1 family non-canonical purine NTP pyrophosphatase"/>
    <property type="match status" value="1"/>
</dbReference>
<feature type="binding site" evidence="10">
    <location>
        <begin position="196"/>
        <end position="197"/>
    </location>
    <ligand>
        <name>substrate</name>
    </ligand>
</feature>
<dbReference type="GO" id="GO:0036220">
    <property type="term" value="F:ITP diphosphatase activity"/>
    <property type="evidence" value="ECO:0007669"/>
    <property type="project" value="UniProtKB-UniRule"/>
</dbReference>
<feature type="binding site" evidence="10">
    <location>
        <begin position="20"/>
        <end position="25"/>
    </location>
    <ligand>
        <name>substrate</name>
    </ligand>
</feature>
<dbReference type="InterPro" id="IPR029001">
    <property type="entry name" value="ITPase-like_fam"/>
</dbReference>
<comment type="cofactor">
    <cofactor evidence="10">
        <name>Mg(2+)</name>
        <dbReference type="ChEBI" id="CHEBI:18420"/>
    </cofactor>
    <text evidence="10">Binds 1 Mg(2+) ion per subunit.</text>
</comment>
<accession>A0AAJ1MIZ6</accession>
<comment type="catalytic activity">
    <reaction evidence="10">
        <text>ITP + H2O = IMP + diphosphate + H(+)</text>
        <dbReference type="Rhea" id="RHEA:29399"/>
        <dbReference type="ChEBI" id="CHEBI:15377"/>
        <dbReference type="ChEBI" id="CHEBI:15378"/>
        <dbReference type="ChEBI" id="CHEBI:33019"/>
        <dbReference type="ChEBI" id="CHEBI:58053"/>
        <dbReference type="ChEBI" id="CHEBI:61402"/>
        <dbReference type="EC" id="3.6.1.66"/>
    </reaction>
</comment>